<feature type="domain" description="Gp5/Type VI secretion system Vgr protein OB-fold" evidence="1">
    <location>
        <begin position="11"/>
        <end position="85"/>
    </location>
</feature>
<dbReference type="EMBL" id="CP107246">
    <property type="protein sequence ID" value="WIM04791.1"/>
    <property type="molecule type" value="Genomic_DNA"/>
</dbReference>
<evidence type="ECO:0000259" key="1">
    <source>
        <dbReference type="Pfam" id="PF04717"/>
    </source>
</evidence>
<gene>
    <name evidence="2" type="ORF">OHM77_08765</name>
</gene>
<proteinExistence type="predicted"/>
<dbReference type="InterPro" id="IPR006531">
    <property type="entry name" value="Gp5/Vgr_OB"/>
</dbReference>
<reference evidence="2" key="1">
    <citation type="journal article" date="2023" name="Nat. Microbiol.">
        <title>Enrichment and characterization of a nitric oxide-reducing microbial community in a continuous bioreactor.</title>
        <authorList>
            <person name="Garrido-Amador P."/>
            <person name="Stortenbeker N."/>
            <person name="Wessels H.J.C.T."/>
            <person name="Speth D.R."/>
            <person name="Garcia-Heredia I."/>
            <person name="Kartal B."/>
        </authorList>
    </citation>
    <scope>NUCLEOTIDE SEQUENCE</scope>
    <source>
        <strain evidence="2">MAG1</strain>
    </source>
</reference>
<dbReference type="KEGG" id="npv:OHM77_08765"/>
<organism evidence="2">
    <name type="scientific">Candidatus Nitricoxidivorans perseverans</name>
    <dbReference type="NCBI Taxonomy" id="2975601"/>
    <lineage>
        <taxon>Bacteria</taxon>
        <taxon>Pseudomonadati</taxon>
        <taxon>Pseudomonadota</taxon>
        <taxon>Betaproteobacteria</taxon>
        <taxon>Nitrosomonadales</taxon>
        <taxon>Sterolibacteriaceae</taxon>
        <taxon>Candidatus Nitricoxidivorans</taxon>
    </lineage>
</organism>
<accession>A0AA49FJH3</accession>
<evidence type="ECO:0000313" key="2">
    <source>
        <dbReference type="EMBL" id="WIM04791.1"/>
    </source>
</evidence>
<dbReference type="AlphaFoldDB" id="A0AA49FJH3"/>
<dbReference type="Proteomes" id="UP001234916">
    <property type="component" value="Chromosome"/>
</dbReference>
<dbReference type="InterPro" id="IPR037026">
    <property type="entry name" value="Vgr_OB-fold_dom_sf"/>
</dbReference>
<protein>
    <submittedName>
        <fullName evidence="2">Phage baseplate assembly protein V</fullName>
    </submittedName>
</protein>
<dbReference type="Gene3D" id="2.40.50.230">
    <property type="entry name" value="Gp5 N-terminal domain"/>
    <property type="match status" value="1"/>
</dbReference>
<dbReference type="Pfam" id="PF04717">
    <property type="entry name" value="Phage_base_V"/>
    <property type="match status" value="1"/>
</dbReference>
<name>A0AA49FJH3_9PROT</name>
<dbReference type="SUPFAM" id="SSF69255">
    <property type="entry name" value="gp5 N-terminal domain-like"/>
    <property type="match status" value="1"/>
</dbReference>
<sequence length="172" mass="18035">MSEPKKYYGKYRGTVINNVDPMQIGRIQVMVPDVSNLMLSSWAMPCAPVAGINMGMFALPLIGAGVWVEFEQGNPDYPIWVGGFWGMAAEVPLLSHMVVPPGMPGITLQTPLKNGIVISDVPGPTGGIQIQTATGAMISVTDIGIMISNGKGAVINLTGPTVDINLGALTVV</sequence>